<dbReference type="EMBL" id="GBRH01270476">
    <property type="protein sequence ID" value="JAD27419.1"/>
    <property type="molecule type" value="Transcribed_RNA"/>
</dbReference>
<sequence>MATAALSLPPPHPPPRLPPRPPSP</sequence>
<organism evidence="2">
    <name type="scientific">Arundo donax</name>
    <name type="common">Giant reed</name>
    <name type="synonym">Donax arundinaceus</name>
    <dbReference type="NCBI Taxonomy" id="35708"/>
    <lineage>
        <taxon>Eukaryota</taxon>
        <taxon>Viridiplantae</taxon>
        <taxon>Streptophyta</taxon>
        <taxon>Embryophyta</taxon>
        <taxon>Tracheophyta</taxon>
        <taxon>Spermatophyta</taxon>
        <taxon>Magnoliopsida</taxon>
        <taxon>Liliopsida</taxon>
        <taxon>Poales</taxon>
        <taxon>Poaceae</taxon>
        <taxon>PACMAD clade</taxon>
        <taxon>Arundinoideae</taxon>
        <taxon>Arundineae</taxon>
        <taxon>Arundo</taxon>
    </lineage>
</organism>
<name>A0A0A8YLY3_ARUDO</name>
<dbReference type="AlphaFoldDB" id="A0A0A8YLY3"/>
<reference evidence="2" key="1">
    <citation type="submission" date="2014-09" db="EMBL/GenBank/DDBJ databases">
        <authorList>
            <person name="Magalhaes I.L.F."/>
            <person name="Oliveira U."/>
            <person name="Santos F.R."/>
            <person name="Vidigal T.H.D.A."/>
            <person name="Brescovit A.D."/>
            <person name="Santos A.J."/>
        </authorList>
    </citation>
    <scope>NUCLEOTIDE SEQUENCE</scope>
    <source>
        <tissue evidence="2">Shoot tissue taken approximately 20 cm above the soil surface</tissue>
    </source>
</reference>
<feature type="region of interest" description="Disordered" evidence="1">
    <location>
        <begin position="1"/>
        <end position="24"/>
    </location>
</feature>
<proteinExistence type="predicted"/>
<feature type="compositionally biased region" description="Pro residues" evidence="1">
    <location>
        <begin position="8"/>
        <end position="24"/>
    </location>
</feature>
<evidence type="ECO:0000256" key="1">
    <source>
        <dbReference type="SAM" id="MobiDB-lite"/>
    </source>
</evidence>
<evidence type="ECO:0000313" key="2">
    <source>
        <dbReference type="EMBL" id="JAD27419.1"/>
    </source>
</evidence>
<protein>
    <submittedName>
        <fullName evidence="2">Uncharacterized protein</fullName>
    </submittedName>
</protein>
<reference evidence="2" key="2">
    <citation type="journal article" date="2015" name="Data Brief">
        <title>Shoot transcriptome of the giant reed, Arundo donax.</title>
        <authorList>
            <person name="Barrero R.A."/>
            <person name="Guerrero F.D."/>
            <person name="Moolhuijzen P."/>
            <person name="Goolsby J.A."/>
            <person name="Tidwell J."/>
            <person name="Bellgard S.E."/>
            <person name="Bellgard M.I."/>
        </authorList>
    </citation>
    <scope>NUCLEOTIDE SEQUENCE</scope>
    <source>
        <tissue evidence="2">Shoot tissue taken approximately 20 cm above the soil surface</tissue>
    </source>
</reference>
<accession>A0A0A8YLY3</accession>